<dbReference type="PANTHER" id="PTHR30151:SF38">
    <property type="entry name" value="ALIPHATIC SULFONATES TRANSPORT PERMEASE PROTEIN SSUC-RELATED"/>
    <property type="match status" value="1"/>
</dbReference>
<evidence type="ECO:0000256" key="6">
    <source>
        <dbReference type="ARBA" id="ARBA00023136"/>
    </source>
</evidence>
<gene>
    <name evidence="9" type="ORF">XJ44_05110</name>
</gene>
<dbReference type="EMBL" id="LBFC01000018">
    <property type="protein sequence ID" value="ONN27166.1"/>
    <property type="molecule type" value="Genomic_DNA"/>
</dbReference>
<keyword evidence="10" id="KW-1185">Reference proteome</keyword>
<feature type="transmembrane region" description="Helical" evidence="7">
    <location>
        <begin position="58"/>
        <end position="77"/>
    </location>
</feature>
<keyword evidence="4 7" id="KW-0812">Transmembrane</keyword>
<comment type="caution">
    <text evidence="9">The sequence shown here is derived from an EMBL/GenBank/DDBJ whole genome shotgun (WGS) entry which is preliminary data.</text>
</comment>
<keyword evidence="3" id="KW-1003">Cell membrane</keyword>
<evidence type="ECO:0000256" key="1">
    <source>
        <dbReference type="ARBA" id="ARBA00004651"/>
    </source>
</evidence>
<feature type="domain" description="ABC transmembrane type-1" evidence="8">
    <location>
        <begin position="50"/>
        <end position="230"/>
    </location>
</feature>
<proteinExistence type="inferred from homology"/>
<feature type="transmembrane region" description="Helical" evidence="7">
    <location>
        <begin position="97"/>
        <end position="124"/>
    </location>
</feature>
<dbReference type="InterPro" id="IPR000515">
    <property type="entry name" value="MetI-like"/>
</dbReference>
<dbReference type="PANTHER" id="PTHR30151">
    <property type="entry name" value="ALKANE SULFONATE ABC TRANSPORTER-RELATED, MEMBRANE SUBUNIT"/>
    <property type="match status" value="1"/>
</dbReference>
<evidence type="ECO:0000313" key="9">
    <source>
        <dbReference type="EMBL" id="ONN27166.1"/>
    </source>
</evidence>
<dbReference type="RefSeq" id="WP_075665939.1">
    <property type="nucleotide sequence ID" value="NZ_LBFC01000018.1"/>
</dbReference>
<keyword evidence="5 7" id="KW-1133">Transmembrane helix</keyword>
<sequence>MKFAYGLVLFLIIWYFLALVINSSLILPTPLEVGRIFITLIFSKSIWNSIYSTLLKGFIALFFTLLLGFIFGFVMGICEKCFELLRPIFTISQSVPIISWLVLVIFIWGIGITGPIIITVLSLIPNVTFSVAHGVRNTDKKLLEMAQIYNVSKKKIIKDIYFGSVIPFLLSALEVVSGNLWKVIIVSEYLAGKEGIGVQISWARQYVNIPKVYALTIIAVILGISTERAIKFLTKKVILYDIKD</sequence>
<keyword evidence="2 7" id="KW-0813">Transport</keyword>
<protein>
    <submittedName>
        <fullName evidence="9">ABC transporter permease</fullName>
    </submittedName>
</protein>
<dbReference type="CDD" id="cd06261">
    <property type="entry name" value="TM_PBP2"/>
    <property type="match status" value="1"/>
</dbReference>
<evidence type="ECO:0000313" key="10">
    <source>
        <dbReference type="Proteomes" id="UP000242616"/>
    </source>
</evidence>
<keyword evidence="6 7" id="KW-0472">Membrane</keyword>
<dbReference type="InterPro" id="IPR035906">
    <property type="entry name" value="MetI-like_sf"/>
</dbReference>
<organism evidence="9 10">
    <name type="scientific">Thermosipho affectus</name>
    <dbReference type="NCBI Taxonomy" id="660294"/>
    <lineage>
        <taxon>Bacteria</taxon>
        <taxon>Thermotogati</taxon>
        <taxon>Thermotogota</taxon>
        <taxon>Thermotogae</taxon>
        <taxon>Thermotogales</taxon>
        <taxon>Fervidobacteriaceae</taxon>
        <taxon>Thermosipho</taxon>
    </lineage>
</organism>
<reference evidence="9 10" key="1">
    <citation type="submission" date="2015-06" db="EMBL/GenBank/DDBJ databases">
        <title>Genome sequencing of Thermotogales isolates from hydrothermal vents.</title>
        <authorList>
            <person name="Haverkamp T.H."/>
            <person name="Kublanov I.V."/>
            <person name="Nesbo C.L."/>
        </authorList>
    </citation>
    <scope>NUCLEOTIDE SEQUENCE [LARGE SCALE GENOMIC DNA]</scope>
    <source>
        <strain evidence="10">ik275mar</strain>
    </source>
</reference>
<dbReference type="Proteomes" id="UP000242616">
    <property type="component" value="Unassembled WGS sequence"/>
</dbReference>
<accession>A0ABX3IH60</accession>
<comment type="subcellular location">
    <subcellularLocation>
        <location evidence="1 7">Cell membrane</location>
        <topology evidence="1 7">Multi-pass membrane protein</topology>
    </subcellularLocation>
</comment>
<evidence type="ECO:0000256" key="5">
    <source>
        <dbReference type="ARBA" id="ARBA00022989"/>
    </source>
</evidence>
<evidence type="ECO:0000256" key="4">
    <source>
        <dbReference type="ARBA" id="ARBA00022692"/>
    </source>
</evidence>
<dbReference type="Pfam" id="PF00528">
    <property type="entry name" value="BPD_transp_1"/>
    <property type="match status" value="1"/>
</dbReference>
<dbReference type="PROSITE" id="PS50928">
    <property type="entry name" value="ABC_TM1"/>
    <property type="match status" value="1"/>
</dbReference>
<evidence type="ECO:0000256" key="2">
    <source>
        <dbReference type="ARBA" id="ARBA00022448"/>
    </source>
</evidence>
<evidence type="ECO:0000256" key="3">
    <source>
        <dbReference type="ARBA" id="ARBA00022475"/>
    </source>
</evidence>
<evidence type="ECO:0000256" key="7">
    <source>
        <dbReference type="RuleBase" id="RU363032"/>
    </source>
</evidence>
<dbReference type="SUPFAM" id="SSF161098">
    <property type="entry name" value="MetI-like"/>
    <property type="match status" value="1"/>
</dbReference>
<dbReference type="Gene3D" id="1.10.3720.10">
    <property type="entry name" value="MetI-like"/>
    <property type="match status" value="1"/>
</dbReference>
<feature type="transmembrane region" description="Helical" evidence="7">
    <location>
        <begin position="7"/>
        <end position="27"/>
    </location>
</feature>
<comment type="similarity">
    <text evidence="7">Belongs to the binding-protein-dependent transport system permease family.</text>
</comment>
<evidence type="ECO:0000259" key="8">
    <source>
        <dbReference type="PROSITE" id="PS50928"/>
    </source>
</evidence>
<name>A0ABX3IH60_9BACT</name>